<dbReference type="PROSITE" id="PS51996">
    <property type="entry name" value="TR_MART"/>
    <property type="match status" value="1"/>
</dbReference>
<keyword evidence="4" id="KW-1185">Reference proteome</keyword>
<dbReference type="InterPro" id="IPR003540">
    <property type="entry name" value="ADP-ribosyltransferase"/>
</dbReference>
<feature type="domain" description="ADP ribosyltransferase" evidence="1">
    <location>
        <begin position="12"/>
        <end position="179"/>
    </location>
</feature>
<dbReference type="AlphaFoldDB" id="A0A2A2HDY8"/>
<gene>
    <name evidence="2" type="ORF">ASJ82_07995</name>
    <name evidence="3" type="ORF">MSCUN_10000</name>
</gene>
<dbReference type="Proteomes" id="UP000246004">
    <property type="component" value="Unassembled WGS sequence"/>
</dbReference>
<comment type="caution">
    <text evidence="2">The sequence shown here is derived from an EMBL/GenBank/DDBJ whole genome shotgun (WGS) entry which is preliminary data.</text>
</comment>
<reference evidence="3 5" key="1">
    <citation type="submission" date="2016-04" db="EMBL/GenBank/DDBJ databases">
        <title>Genome sequence of Methanosphaera cuniculi DSM 4103.</title>
        <authorList>
            <person name="Poehlein A."/>
            <person name="Seedorf H."/>
            <person name="Daniel R."/>
        </authorList>
    </citation>
    <scope>NUCLEOTIDE SEQUENCE [LARGE SCALE GENOMIC DNA]</scope>
    <source>
        <strain evidence="3 5">DSM 4103</strain>
    </source>
</reference>
<organism evidence="2 4">
    <name type="scientific">Methanosphaera cuniculi</name>
    <dbReference type="NCBI Taxonomy" id="1077256"/>
    <lineage>
        <taxon>Archaea</taxon>
        <taxon>Methanobacteriati</taxon>
        <taxon>Methanobacteriota</taxon>
        <taxon>Methanomada group</taxon>
        <taxon>Methanobacteria</taxon>
        <taxon>Methanobacteriales</taxon>
        <taxon>Methanobacteriaceae</taxon>
        <taxon>Methanosphaera</taxon>
    </lineage>
</organism>
<evidence type="ECO:0000313" key="3">
    <source>
        <dbReference type="EMBL" id="PWL08069.1"/>
    </source>
</evidence>
<proteinExistence type="predicted"/>
<protein>
    <submittedName>
        <fullName evidence="3">ADP-ribosyltransferase exoenzyme</fullName>
    </submittedName>
</protein>
<dbReference type="RefSeq" id="WP_095608493.1">
    <property type="nucleotide sequence ID" value="NZ_LMVN01000011.1"/>
</dbReference>
<dbReference type="EMBL" id="LMVN01000011">
    <property type="protein sequence ID" value="PAV07607.1"/>
    <property type="molecule type" value="Genomic_DNA"/>
</dbReference>
<dbReference type="GO" id="GO:0005576">
    <property type="term" value="C:extracellular region"/>
    <property type="evidence" value="ECO:0007669"/>
    <property type="project" value="InterPro"/>
</dbReference>
<sequence length="200" mass="23108">MEIHNFTKKHFKELPEDIQKGFQMWTGDEYKLIRKYFDSKETLTKKENRIVQNMLKAVDGSFTKLKIPLELIRGDRELWLYEKGNVIKNIKNLKIGEVYHFGDNSYISTSLGLTTPLDPKYSPKGGIIFKLLAPPGTETVPILQNSNAPEEAEIILKRGQEIQILDIDESNENKKYITAKIINNKKDIINKKKTNKITNK</sequence>
<evidence type="ECO:0000313" key="4">
    <source>
        <dbReference type="Proteomes" id="UP000217528"/>
    </source>
</evidence>
<dbReference type="Gene3D" id="3.90.176.10">
    <property type="entry name" value="Toxin ADP-ribosyltransferase, Chain A, domain 1"/>
    <property type="match status" value="1"/>
</dbReference>
<dbReference type="Proteomes" id="UP000217528">
    <property type="component" value="Unassembled WGS sequence"/>
</dbReference>
<keyword evidence="3" id="KW-0808">Transferase</keyword>
<dbReference type="GO" id="GO:0016740">
    <property type="term" value="F:transferase activity"/>
    <property type="evidence" value="ECO:0007669"/>
    <property type="project" value="UniProtKB-KW"/>
</dbReference>
<dbReference type="SUPFAM" id="SSF56399">
    <property type="entry name" value="ADP-ribosylation"/>
    <property type="match status" value="1"/>
</dbReference>
<evidence type="ECO:0000259" key="1">
    <source>
        <dbReference type="Pfam" id="PF03496"/>
    </source>
</evidence>
<reference evidence="2 4" key="2">
    <citation type="journal article" date="2017" name="BMC Genomics">
        <title>Genomic analysis of methanogenic archaea reveals a shift towards energy conservation.</title>
        <authorList>
            <person name="Gilmore S.P."/>
            <person name="Henske J.K."/>
            <person name="Sexton J.A."/>
            <person name="Solomon K.V."/>
            <person name="Seppala S."/>
            <person name="Yoo J.I."/>
            <person name="Huyett L.M."/>
            <person name="Pressman A."/>
            <person name="Cogan J.Z."/>
            <person name="Kivenson V."/>
            <person name="Peng X."/>
            <person name="Tan Y."/>
            <person name="Valentine D.L."/>
            <person name="O'Malley M.A."/>
        </authorList>
    </citation>
    <scope>NUCLEOTIDE SEQUENCE [LARGE SCALE GENOMIC DNA]</scope>
    <source>
        <strain evidence="2 4">1R-7</strain>
    </source>
</reference>
<dbReference type="Pfam" id="PF03496">
    <property type="entry name" value="ADPrib_exo_Tox"/>
    <property type="match status" value="1"/>
</dbReference>
<dbReference type="EMBL" id="LWMS01000031">
    <property type="protein sequence ID" value="PWL08069.1"/>
    <property type="molecule type" value="Genomic_DNA"/>
</dbReference>
<evidence type="ECO:0000313" key="2">
    <source>
        <dbReference type="EMBL" id="PAV07607.1"/>
    </source>
</evidence>
<accession>A0A2A2HDY8</accession>
<evidence type="ECO:0000313" key="5">
    <source>
        <dbReference type="Proteomes" id="UP000246004"/>
    </source>
</evidence>
<name>A0A2A2HDY8_9EURY</name>